<dbReference type="PANTHER" id="PTHR23339">
    <property type="entry name" value="TYROSINE SPECIFIC PROTEIN PHOSPHATASE AND DUAL SPECIFICITY PROTEIN PHOSPHATASE"/>
    <property type="match status" value="1"/>
</dbReference>
<proteinExistence type="predicted"/>
<accession>A0A6P8HZK0</accession>
<dbReference type="Gene3D" id="3.90.190.10">
    <property type="entry name" value="Protein tyrosine phosphatase superfamily"/>
    <property type="match status" value="1"/>
</dbReference>
<evidence type="ECO:0000313" key="3">
    <source>
        <dbReference type="Proteomes" id="UP000515163"/>
    </source>
</evidence>
<dbReference type="InterPro" id="IPR050561">
    <property type="entry name" value="PTP"/>
</dbReference>
<sequence length="202" mass="22382">MKCAVPKPLESVKLIGKQVNTAMKMPSGAPSQSRSFHGPGPVMLEHKNMKFLITDRPTNTNLPQYITELKKYSANTVVRVCEPTYNTESLLKEGIIVLDWAFDDGAAPPKKVVEDWLKLIKGNFKEKPGSCVAVHCVAGLGRAPVLVALALIESGMKYEDAVEFIRRKRRGAINAKQLAYLERYKPTKLLKEKESGGNCVIQ</sequence>
<gene>
    <name evidence="4" type="primary">LOC116297667</name>
</gene>
<dbReference type="FunCoup" id="A0A6P8HZK0">
    <property type="interactions" value="2522"/>
</dbReference>
<dbReference type="RefSeq" id="XP_031561804.1">
    <property type="nucleotide sequence ID" value="XM_031705944.1"/>
</dbReference>
<dbReference type="AlphaFoldDB" id="A0A6P8HZK0"/>
<evidence type="ECO:0000313" key="4">
    <source>
        <dbReference type="RefSeq" id="XP_031561804.1"/>
    </source>
</evidence>
<dbReference type="InterPro" id="IPR000387">
    <property type="entry name" value="Tyr_Pase_dom"/>
</dbReference>
<dbReference type="Pfam" id="PF22785">
    <property type="entry name" value="Tc-R-P"/>
    <property type="match status" value="1"/>
</dbReference>
<organism evidence="3 4">
    <name type="scientific">Actinia tenebrosa</name>
    <name type="common">Australian red waratah sea anemone</name>
    <dbReference type="NCBI Taxonomy" id="6105"/>
    <lineage>
        <taxon>Eukaryota</taxon>
        <taxon>Metazoa</taxon>
        <taxon>Cnidaria</taxon>
        <taxon>Anthozoa</taxon>
        <taxon>Hexacorallia</taxon>
        <taxon>Actiniaria</taxon>
        <taxon>Actiniidae</taxon>
        <taxon>Actinia</taxon>
    </lineage>
</organism>
<feature type="domain" description="Tyrosine-protein phosphatase" evidence="1">
    <location>
        <begin position="40"/>
        <end position="193"/>
    </location>
</feature>
<dbReference type="InterPro" id="IPR020422">
    <property type="entry name" value="TYR_PHOSPHATASE_DUAL_dom"/>
</dbReference>
<dbReference type="InParanoid" id="A0A6P8HZK0"/>
<dbReference type="CDD" id="cd14500">
    <property type="entry name" value="PTP-IVa"/>
    <property type="match status" value="1"/>
</dbReference>
<protein>
    <submittedName>
        <fullName evidence="4">Protein tyrosine phosphatase type IVA 2-like</fullName>
    </submittedName>
</protein>
<dbReference type="KEGG" id="aten:116297667"/>
<evidence type="ECO:0000259" key="2">
    <source>
        <dbReference type="PROSITE" id="PS50056"/>
    </source>
</evidence>
<dbReference type="SUPFAM" id="SSF52799">
    <property type="entry name" value="(Phosphotyrosine protein) phosphatases II"/>
    <property type="match status" value="1"/>
</dbReference>
<dbReference type="OrthoDB" id="5632at2759"/>
<evidence type="ECO:0000259" key="1">
    <source>
        <dbReference type="PROSITE" id="PS50054"/>
    </source>
</evidence>
<dbReference type="GeneID" id="116297667"/>
<name>A0A6P8HZK0_ACTTE</name>
<keyword evidence="3" id="KW-1185">Reference proteome</keyword>
<dbReference type="Proteomes" id="UP000515163">
    <property type="component" value="Unplaced"/>
</dbReference>
<dbReference type="FunFam" id="3.90.190.10:FF:000081">
    <property type="entry name" value="Tyrosine phosphatase type IVA"/>
    <property type="match status" value="1"/>
</dbReference>
<dbReference type="PROSITE" id="PS50056">
    <property type="entry name" value="TYR_PHOSPHATASE_2"/>
    <property type="match status" value="1"/>
</dbReference>
<reference evidence="4" key="1">
    <citation type="submission" date="2025-08" db="UniProtKB">
        <authorList>
            <consortium name="RefSeq"/>
        </authorList>
    </citation>
    <scope>IDENTIFICATION</scope>
    <source>
        <tissue evidence="4">Tentacle</tissue>
    </source>
</reference>
<dbReference type="PROSITE" id="PS50054">
    <property type="entry name" value="TYR_PHOSPHATASE_DUAL"/>
    <property type="match status" value="1"/>
</dbReference>
<dbReference type="InterPro" id="IPR029021">
    <property type="entry name" value="Prot-tyrosine_phosphatase-like"/>
</dbReference>
<feature type="domain" description="Tyrosine specific protein phosphatases" evidence="2">
    <location>
        <begin position="114"/>
        <end position="180"/>
    </location>
</feature>